<reference evidence="1" key="2">
    <citation type="journal article" date="2015" name="Fish Shellfish Immunol.">
        <title>Early steps in the European eel (Anguilla anguilla)-Vibrio vulnificus interaction in the gills: Role of the RtxA13 toxin.</title>
        <authorList>
            <person name="Callol A."/>
            <person name="Pajuelo D."/>
            <person name="Ebbesson L."/>
            <person name="Teles M."/>
            <person name="MacKenzie S."/>
            <person name="Amaro C."/>
        </authorList>
    </citation>
    <scope>NUCLEOTIDE SEQUENCE</scope>
</reference>
<dbReference type="EMBL" id="GBXM01004346">
    <property type="protein sequence ID" value="JAI04232.1"/>
    <property type="molecule type" value="Transcribed_RNA"/>
</dbReference>
<reference evidence="1" key="1">
    <citation type="submission" date="2014-11" db="EMBL/GenBank/DDBJ databases">
        <authorList>
            <person name="Amaro Gonzalez C."/>
        </authorList>
    </citation>
    <scope>NUCLEOTIDE SEQUENCE</scope>
</reference>
<name>A0A0E9XPB0_ANGAN</name>
<proteinExistence type="predicted"/>
<accession>A0A0E9XPB0</accession>
<dbReference type="AlphaFoldDB" id="A0A0E9XPB0"/>
<sequence>MLAVWGFCPGFWDLFDDKLLVLITDAHPGIPECTQLPGHHGHHRHLHILSGIPRCPQGESLSAHLLLYSAVYPDVGRAVHCLYPACIRGKV</sequence>
<evidence type="ECO:0000313" key="1">
    <source>
        <dbReference type="EMBL" id="JAI04232.1"/>
    </source>
</evidence>
<organism evidence="1">
    <name type="scientific">Anguilla anguilla</name>
    <name type="common">European freshwater eel</name>
    <name type="synonym">Muraena anguilla</name>
    <dbReference type="NCBI Taxonomy" id="7936"/>
    <lineage>
        <taxon>Eukaryota</taxon>
        <taxon>Metazoa</taxon>
        <taxon>Chordata</taxon>
        <taxon>Craniata</taxon>
        <taxon>Vertebrata</taxon>
        <taxon>Euteleostomi</taxon>
        <taxon>Actinopterygii</taxon>
        <taxon>Neopterygii</taxon>
        <taxon>Teleostei</taxon>
        <taxon>Anguilliformes</taxon>
        <taxon>Anguillidae</taxon>
        <taxon>Anguilla</taxon>
    </lineage>
</organism>
<protein>
    <submittedName>
        <fullName evidence="1">Uncharacterized protein</fullName>
    </submittedName>
</protein>